<sequence length="107" mass="12473">MSQIHNDLRLQGIDELRQVFKLIPPQNKSSTQSGEIQQIELLKQYNLNPFDNLLTICNSIRSTDSKSGNQKRRRKNVSVQHKQFKVQETASRNLKRVESPKMILKQN</sequence>
<evidence type="ECO:0000313" key="3">
    <source>
        <dbReference type="Proteomes" id="UP000683925"/>
    </source>
</evidence>
<name>A0A8S1XSJ7_PAROT</name>
<feature type="region of interest" description="Disordered" evidence="1">
    <location>
        <begin position="88"/>
        <end position="107"/>
    </location>
</feature>
<feature type="region of interest" description="Disordered" evidence="1">
    <location>
        <begin position="62"/>
        <end position="82"/>
    </location>
</feature>
<evidence type="ECO:0000313" key="2">
    <source>
        <dbReference type="EMBL" id="CAD8203983.1"/>
    </source>
</evidence>
<proteinExistence type="predicted"/>
<dbReference type="Proteomes" id="UP000683925">
    <property type="component" value="Unassembled WGS sequence"/>
</dbReference>
<organism evidence="2 3">
    <name type="scientific">Paramecium octaurelia</name>
    <dbReference type="NCBI Taxonomy" id="43137"/>
    <lineage>
        <taxon>Eukaryota</taxon>
        <taxon>Sar</taxon>
        <taxon>Alveolata</taxon>
        <taxon>Ciliophora</taxon>
        <taxon>Intramacronucleata</taxon>
        <taxon>Oligohymenophorea</taxon>
        <taxon>Peniculida</taxon>
        <taxon>Parameciidae</taxon>
        <taxon>Paramecium</taxon>
    </lineage>
</organism>
<dbReference type="AlphaFoldDB" id="A0A8S1XSJ7"/>
<gene>
    <name evidence="2" type="ORF">POCTA_138.1.T1310112</name>
</gene>
<accession>A0A8S1XSJ7</accession>
<protein>
    <submittedName>
        <fullName evidence="2">Uncharacterized protein</fullName>
    </submittedName>
</protein>
<dbReference type="EMBL" id="CAJJDP010000131">
    <property type="protein sequence ID" value="CAD8203983.1"/>
    <property type="molecule type" value="Genomic_DNA"/>
</dbReference>
<reference evidence="2" key="1">
    <citation type="submission" date="2021-01" db="EMBL/GenBank/DDBJ databases">
        <authorList>
            <consortium name="Genoscope - CEA"/>
            <person name="William W."/>
        </authorList>
    </citation>
    <scope>NUCLEOTIDE SEQUENCE</scope>
</reference>
<comment type="caution">
    <text evidence="2">The sequence shown here is derived from an EMBL/GenBank/DDBJ whole genome shotgun (WGS) entry which is preliminary data.</text>
</comment>
<keyword evidence="3" id="KW-1185">Reference proteome</keyword>
<evidence type="ECO:0000256" key="1">
    <source>
        <dbReference type="SAM" id="MobiDB-lite"/>
    </source>
</evidence>